<dbReference type="GO" id="GO:0005525">
    <property type="term" value="F:GTP binding"/>
    <property type="evidence" value="ECO:0007669"/>
    <property type="project" value="InterPro"/>
</dbReference>
<dbReference type="NCBIfam" id="TIGR00231">
    <property type="entry name" value="small_GTP"/>
    <property type="match status" value="1"/>
</dbReference>
<protein>
    <submittedName>
        <fullName evidence="2">Small GTP-binding protein, putative</fullName>
    </submittedName>
</protein>
<dbReference type="SMART" id="SM00175">
    <property type="entry name" value="RAB"/>
    <property type="match status" value="1"/>
</dbReference>
<keyword evidence="3" id="KW-1185">Reference proteome</keyword>
<dbReference type="SMART" id="SM00173">
    <property type="entry name" value="RAS"/>
    <property type="match status" value="1"/>
</dbReference>
<dbReference type="GO" id="GO:0003924">
    <property type="term" value="F:GTPase activity"/>
    <property type="evidence" value="ECO:0000318"/>
    <property type="project" value="GO_Central"/>
</dbReference>
<dbReference type="STRING" id="5722.A2D874"/>
<organism evidence="2 3">
    <name type="scientific">Trichomonas vaginalis (strain ATCC PRA-98 / G3)</name>
    <dbReference type="NCBI Taxonomy" id="412133"/>
    <lineage>
        <taxon>Eukaryota</taxon>
        <taxon>Metamonada</taxon>
        <taxon>Parabasalia</taxon>
        <taxon>Trichomonadida</taxon>
        <taxon>Trichomonadidae</taxon>
        <taxon>Trichomonas</taxon>
    </lineage>
</organism>
<dbReference type="EMBL" id="DS113178">
    <property type="protein sequence ID" value="EAY23507.1"/>
    <property type="molecule type" value="Genomic_DNA"/>
</dbReference>
<dbReference type="PROSITE" id="PS51417">
    <property type="entry name" value="ARF"/>
    <property type="match status" value="1"/>
</dbReference>
<dbReference type="AlphaFoldDB" id="A2D874"/>
<dbReference type="Gene3D" id="3.40.50.300">
    <property type="entry name" value="P-loop containing nucleotide triphosphate hydrolases"/>
    <property type="match status" value="1"/>
</dbReference>
<dbReference type="GO" id="GO:0006886">
    <property type="term" value="P:intracellular protein transport"/>
    <property type="evidence" value="ECO:0000318"/>
    <property type="project" value="GO_Central"/>
</dbReference>
<dbReference type="SMR" id="A2D874"/>
<dbReference type="SMART" id="SM00176">
    <property type="entry name" value="RAN"/>
    <property type="match status" value="1"/>
</dbReference>
<evidence type="ECO:0000256" key="1">
    <source>
        <dbReference type="ARBA" id="ARBA00022741"/>
    </source>
</evidence>
<keyword evidence="1" id="KW-0547">Nucleotide-binding</keyword>
<dbReference type="CDD" id="cd00154">
    <property type="entry name" value="Rab"/>
    <property type="match status" value="1"/>
</dbReference>
<dbReference type="InterPro" id="IPR005225">
    <property type="entry name" value="Small_GTP-bd"/>
</dbReference>
<sequence length="196" mass="22080">MKSRARAKTLKLALIGTQRVGKTSLLTKFHFGNFEKNTIATVGASFILHTFKINGNDVSFQIWDTAGQERYRSLAPIYYRDALCAIAVFDLTIPQTFEEMKIYVEQFKQHCSDYYHIAIVGNKLDLVPQAGSVDVQQIERWTKNEGFSFHRTSASTGEGVNETFQHIAETVANRMSAQAVNESIDIEESNEKKGCC</sequence>
<dbReference type="SMART" id="SM00174">
    <property type="entry name" value="RHO"/>
    <property type="match status" value="1"/>
</dbReference>
<dbReference type="Proteomes" id="UP000001542">
    <property type="component" value="Unassembled WGS sequence"/>
</dbReference>
<dbReference type="FunFam" id="3.40.50.300:FF:001204">
    <property type="entry name" value="Small GTP-binding protein, putative"/>
    <property type="match status" value="1"/>
</dbReference>
<dbReference type="GO" id="GO:0012505">
    <property type="term" value="C:endomembrane system"/>
    <property type="evidence" value="ECO:0000318"/>
    <property type="project" value="GO_Central"/>
</dbReference>
<dbReference type="KEGG" id="tva:5469071"/>
<dbReference type="InterPro" id="IPR001806">
    <property type="entry name" value="Small_GTPase"/>
</dbReference>
<dbReference type="InParanoid" id="A2D874"/>
<dbReference type="InterPro" id="IPR027417">
    <property type="entry name" value="P-loop_NTPase"/>
</dbReference>
<dbReference type="SUPFAM" id="SSF52540">
    <property type="entry name" value="P-loop containing nucleoside triphosphate hydrolases"/>
    <property type="match status" value="1"/>
</dbReference>
<evidence type="ECO:0000313" key="3">
    <source>
        <dbReference type="Proteomes" id="UP000001542"/>
    </source>
</evidence>
<dbReference type="PROSITE" id="PS51419">
    <property type="entry name" value="RAB"/>
    <property type="match status" value="1"/>
</dbReference>
<reference evidence="2" key="2">
    <citation type="journal article" date="2007" name="Science">
        <title>Draft genome sequence of the sexually transmitted pathogen Trichomonas vaginalis.</title>
        <authorList>
            <person name="Carlton J.M."/>
            <person name="Hirt R.P."/>
            <person name="Silva J.C."/>
            <person name="Delcher A.L."/>
            <person name="Schatz M."/>
            <person name="Zhao Q."/>
            <person name="Wortman J.R."/>
            <person name="Bidwell S.L."/>
            <person name="Alsmark U.C.M."/>
            <person name="Besteiro S."/>
            <person name="Sicheritz-Ponten T."/>
            <person name="Noel C.J."/>
            <person name="Dacks J.B."/>
            <person name="Foster P.G."/>
            <person name="Simillion C."/>
            <person name="Van de Peer Y."/>
            <person name="Miranda-Saavedra D."/>
            <person name="Barton G.J."/>
            <person name="Westrop G.D."/>
            <person name="Mueller S."/>
            <person name="Dessi D."/>
            <person name="Fiori P.L."/>
            <person name="Ren Q."/>
            <person name="Paulsen I."/>
            <person name="Zhang H."/>
            <person name="Bastida-Corcuera F.D."/>
            <person name="Simoes-Barbosa A."/>
            <person name="Brown M.T."/>
            <person name="Hayes R.D."/>
            <person name="Mukherjee M."/>
            <person name="Okumura C.Y."/>
            <person name="Schneider R."/>
            <person name="Smith A.J."/>
            <person name="Vanacova S."/>
            <person name="Villalvazo M."/>
            <person name="Haas B.J."/>
            <person name="Pertea M."/>
            <person name="Feldblyum T.V."/>
            <person name="Utterback T.R."/>
            <person name="Shu C.L."/>
            <person name="Osoegawa K."/>
            <person name="de Jong P.J."/>
            <person name="Hrdy I."/>
            <person name="Horvathova L."/>
            <person name="Zubacova Z."/>
            <person name="Dolezal P."/>
            <person name="Malik S.B."/>
            <person name="Logsdon J.M. Jr."/>
            <person name="Henze K."/>
            <person name="Gupta A."/>
            <person name="Wang C.C."/>
            <person name="Dunne R.L."/>
            <person name="Upcroft J.A."/>
            <person name="Upcroft P."/>
            <person name="White O."/>
            <person name="Salzberg S.L."/>
            <person name="Tang P."/>
            <person name="Chiu C.-H."/>
            <person name="Lee Y.-S."/>
            <person name="Embley T.M."/>
            <person name="Coombs G.H."/>
            <person name="Mottram J.C."/>
            <person name="Tachezy J."/>
            <person name="Fraser-Liggett C.M."/>
            <person name="Johnson P.J."/>
        </authorList>
    </citation>
    <scope>NUCLEOTIDE SEQUENCE [LARGE SCALE GENOMIC DNA]</scope>
    <source>
        <strain evidence="2">G3</strain>
    </source>
</reference>
<dbReference type="VEuPathDB" id="TrichDB:TVAG_071710"/>
<gene>
    <name evidence="2" type="ORF">TVAG_071710</name>
</gene>
<proteinExistence type="predicted"/>
<dbReference type="eggNOG" id="KOG0092">
    <property type="taxonomic scope" value="Eukaryota"/>
</dbReference>
<dbReference type="RefSeq" id="XP_001584493.1">
    <property type="nucleotide sequence ID" value="XM_001584443.1"/>
</dbReference>
<accession>A2D874</accession>
<dbReference type="OMA" id="NDECIFV"/>
<dbReference type="PROSITE" id="PS51421">
    <property type="entry name" value="RAS"/>
    <property type="match status" value="1"/>
</dbReference>
<dbReference type="PRINTS" id="PR00449">
    <property type="entry name" value="RASTRNSFRMNG"/>
</dbReference>
<dbReference type="OrthoDB" id="63533at2759"/>
<reference evidence="2" key="1">
    <citation type="submission" date="2006-10" db="EMBL/GenBank/DDBJ databases">
        <authorList>
            <person name="Amadeo P."/>
            <person name="Zhao Q."/>
            <person name="Wortman J."/>
            <person name="Fraser-Liggett C."/>
            <person name="Carlton J."/>
        </authorList>
    </citation>
    <scope>NUCLEOTIDE SEQUENCE</scope>
    <source>
        <strain evidence="2">G3</strain>
    </source>
</reference>
<dbReference type="Pfam" id="PF00071">
    <property type="entry name" value="Ras"/>
    <property type="match status" value="1"/>
</dbReference>
<dbReference type="PANTHER" id="PTHR47978">
    <property type="match status" value="1"/>
</dbReference>
<dbReference type="VEuPathDB" id="TrichDB:TVAGG3_1046810"/>
<dbReference type="SMART" id="SM00177">
    <property type="entry name" value="ARF"/>
    <property type="match status" value="1"/>
</dbReference>
<name>A2D874_TRIV3</name>
<evidence type="ECO:0000313" key="2">
    <source>
        <dbReference type="EMBL" id="EAY23507.1"/>
    </source>
</evidence>